<feature type="chain" id="PRO_5018044377" evidence="1">
    <location>
        <begin position="23"/>
        <end position="193"/>
    </location>
</feature>
<gene>
    <name evidence="2" type="ORF">EHT25_00420</name>
</gene>
<keyword evidence="1" id="KW-0732">Signal</keyword>
<dbReference type="RefSeq" id="WP_124868982.1">
    <property type="nucleotide sequence ID" value="NZ_RQJO01000007.1"/>
</dbReference>
<accession>A0A3P1BYY2</accession>
<dbReference type="EMBL" id="RQJO01000007">
    <property type="protein sequence ID" value="RRB06305.1"/>
    <property type="molecule type" value="Genomic_DNA"/>
</dbReference>
<name>A0A3P1BYY2_9BACT</name>
<evidence type="ECO:0000256" key="1">
    <source>
        <dbReference type="SAM" id="SignalP"/>
    </source>
</evidence>
<reference evidence="2 3" key="1">
    <citation type="submission" date="2018-11" db="EMBL/GenBank/DDBJ databases">
        <authorList>
            <person name="Zhou Z."/>
            <person name="Wang G."/>
        </authorList>
    </citation>
    <scope>NUCLEOTIDE SEQUENCE [LARGE SCALE GENOMIC DNA]</scope>
    <source>
        <strain evidence="2 3">KCTC52004</strain>
    </source>
</reference>
<evidence type="ECO:0000313" key="3">
    <source>
        <dbReference type="Proteomes" id="UP000271925"/>
    </source>
</evidence>
<feature type="signal peptide" evidence="1">
    <location>
        <begin position="1"/>
        <end position="22"/>
    </location>
</feature>
<protein>
    <submittedName>
        <fullName evidence="2">Uncharacterized protein</fullName>
    </submittedName>
</protein>
<dbReference type="OrthoDB" id="953460at2"/>
<dbReference type="AlphaFoldDB" id="A0A3P1BYY2"/>
<evidence type="ECO:0000313" key="2">
    <source>
        <dbReference type="EMBL" id="RRB06305.1"/>
    </source>
</evidence>
<comment type="caution">
    <text evidence="2">The sequence shown here is derived from an EMBL/GenBank/DDBJ whole genome shotgun (WGS) entry which is preliminary data.</text>
</comment>
<organism evidence="2 3">
    <name type="scientific">Larkinella rosea</name>
    <dbReference type="NCBI Taxonomy" id="2025312"/>
    <lineage>
        <taxon>Bacteria</taxon>
        <taxon>Pseudomonadati</taxon>
        <taxon>Bacteroidota</taxon>
        <taxon>Cytophagia</taxon>
        <taxon>Cytophagales</taxon>
        <taxon>Spirosomataceae</taxon>
        <taxon>Larkinella</taxon>
    </lineage>
</organism>
<proteinExistence type="predicted"/>
<keyword evidence="3" id="KW-1185">Reference proteome</keyword>
<dbReference type="Proteomes" id="UP000271925">
    <property type="component" value="Unassembled WGS sequence"/>
</dbReference>
<sequence>MQILRYLILPLAALSFANPTLIAQVPDHPSYLDQKKPIPKSTRFTHLLPAKVADFARISFKEPQPGLDGEALYKSGEQEIFMLFSLAENREDVDEIRRTIRAEVQKEKLSQPQQSRVSTDLGYIRLIGKTIAFYAWNRGQYCFSADSKGAISPLWTVLCKHSSIDLSDSAYPAPMFVMNRKVKLLSSWYIGNR</sequence>